<proteinExistence type="predicted"/>
<dbReference type="PANTHER" id="PTHR47074:SF49">
    <property type="entry name" value="POLYNUCLEOTIDYL TRANSFERASE, RIBONUCLEASE H-LIKE SUPERFAMILY PROTEIN"/>
    <property type="match status" value="1"/>
</dbReference>
<dbReference type="SUPFAM" id="SSF53098">
    <property type="entry name" value="Ribonuclease H-like"/>
    <property type="match status" value="1"/>
</dbReference>
<dbReference type="EMBL" id="JADBGQ010000001">
    <property type="protein sequence ID" value="KAG5416101.1"/>
    <property type="molecule type" value="Genomic_DNA"/>
</dbReference>
<evidence type="ECO:0000313" key="4">
    <source>
        <dbReference type="Proteomes" id="UP000823674"/>
    </source>
</evidence>
<name>A0ABQ7NZ41_BRACM</name>
<feature type="region of interest" description="Disordered" evidence="1">
    <location>
        <begin position="66"/>
        <end position="102"/>
    </location>
</feature>
<dbReference type="InterPro" id="IPR052929">
    <property type="entry name" value="RNase_H-like_EbsB-rel"/>
</dbReference>
<feature type="compositionally biased region" description="Polar residues" evidence="1">
    <location>
        <begin position="79"/>
        <end position="101"/>
    </location>
</feature>
<evidence type="ECO:0000259" key="2">
    <source>
        <dbReference type="Pfam" id="PF13456"/>
    </source>
</evidence>
<evidence type="ECO:0000256" key="1">
    <source>
        <dbReference type="SAM" id="MobiDB-lite"/>
    </source>
</evidence>
<dbReference type="Proteomes" id="UP000823674">
    <property type="component" value="Chromosome A01"/>
</dbReference>
<protein>
    <recommendedName>
        <fullName evidence="2">RNase H type-1 domain-containing protein</fullName>
    </recommendedName>
</protein>
<dbReference type="InterPro" id="IPR044730">
    <property type="entry name" value="RNase_H-like_dom_plant"/>
</dbReference>
<accession>A0ABQ7NZ41</accession>
<dbReference type="Gene3D" id="3.30.420.10">
    <property type="entry name" value="Ribonuclease H-like superfamily/Ribonuclease H"/>
    <property type="match status" value="1"/>
</dbReference>
<feature type="domain" description="RNase H type-1" evidence="2">
    <location>
        <begin position="101"/>
        <end position="220"/>
    </location>
</feature>
<evidence type="ECO:0000313" key="3">
    <source>
        <dbReference type="EMBL" id="KAG5416101.1"/>
    </source>
</evidence>
<dbReference type="InterPro" id="IPR036397">
    <property type="entry name" value="RNaseH_sf"/>
</dbReference>
<organism evidence="3 4">
    <name type="scientific">Brassica rapa subsp. trilocularis</name>
    <dbReference type="NCBI Taxonomy" id="1813537"/>
    <lineage>
        <taxon>Eukaryota</taxon>
        <taxon>Viridiplantae</taxon>
        <taxon>Streptophyta</taxon>
        <taxon>Embryophyta</taxon>
        <taxon>Tracheophyta</taxon>
        <taxon>Spermatophyta</taxon>
        <taxon>Magnoliopsida</taxon>
        <taxon>eudicotyledons</taxon>
        <taxon>Gunneridae</taxon>
        <taxon>Pentapetalae</taxon>
        <taxon>rosids</taxon>
        <taxon>malvids</taxon>
        <taxon>Brassicales</taxon>
        <taxon>Brassicaceae</taxon>
        <taxon>Brassiceae</taxon>
        <taxon>Brassica</taxon>
    </lineage>
</organism>
<dbReference type="InterPro" id="IPR012337">
    <property type="entry name" value="RNaseH-like_sf"/>
</dbReference>
<dbReference type="Pfam" id="PF13456">
    <property type="entry name" value="RVT_3"/>
    <property type="match status" value="1"/>
</dbReference>
<gene>
    <name evidence="3" type="primary">A01g510620.1_BraROA</name>
    <name evidence="3" type="ORF">IGI04_003668</name>
</gene>
<keyword evidence="4" id="KW-1185">Reference proteome</keyword>
<sequence>MKTMLVKFRSAICLPPTGVPNFVLPWILWALWTARNRLIFEDKASTPVEIATKGITLAKEWNQAQIEESSRQKPLPGPGSSTNRQSLPQDQNQTRTMTCRTDASWDKNSMRAGLAWIFKRNSNGEQRQGSETQSFVSSPLMVEALAIRSAITMAVELEIPDLKVFSDSSTLIRAINTTMQDKEIYGIITDIHQLSSAFNSISFTFLPRAQNQEADELAKRTLRLSLLSACNGPLVG</sequence>
<dbReference type="CDD" id="cd06222">
    <property type="entry name" value="RNase_H_like"/>
    <property type="match status" value="1"/>
</dbReference>
<reference evidence="3 4" key="1">
    <citation type="submission" date="2021-03" db="EMBL/GenBank/DDBJ databases">
        <authorList>
            <person name="King G.J."/>
            <person name="Bancroft I."/>
            <person name="Baten A."/>
            <person name="Bloomfield J."/>
            <person name="Borpatragohain P."/>
            <person name="He Z."/>
            <person name="Irish N."/>
            <person name="Irwin J."/>
            <person name="Liu K."/>
            <person name="Mauleon R.P."/>
            <person name="Moore J."/>
            <person name="Morris R."/>
            <person name="Ostergaard L."/>
            <person name="Wang B."/>
            <person name="Wells R."/>
        </authorList>
    </citation>
    <scope>NUCLEOTIDE SEQUENCE [LARGE SCALE GENOMIC DNA]</scope>
    <source>
        <strain evidence="3">R-o-18</strain>
        <tissue evidence="3">Leaf</tissue>
    </source>
</reference>
<dbReference type="PANTHER" id="PTHR47074">
    <property type="entry name" value="BNAC02G40300D PROTEIN"/>
    <property type="match status" value="1"/>
</dbReference>
<comment type="caution">
    <text evidence="3">The sequence shown here is derived from an EMBL/GenBank/DDBJ whole genome shotgun (WGS) entry which is preliminary data.</text>
</comment>
<dbReference type="InterPro" id="IPR002156">
    <property type="entry name" value="RNaseH_domain"/>
</dbReference>